<feature type="transmembrane region" description="Helical" evidence="5">
    <location>
        <begin position="317"/>
        <end position="340"/>
    </location>
</feature>
<keyword evidence="7" id="KW-1185">Reference proteome</keyword>
<evidence type="ECO:0000256" key="5">
    <source>
        <dbReference type="SAM" id="Phobius"/>
    </source>
</evidence>
<comment type="subcellular location">
    <subcellularLocation>
        <location evidence="1">Membrane</location>
        <topology evidence="1">Multi-pass membrane protein</topology>
    </subcellularLocation>
</comment>
<dbReference type="Proteomes" id="UP000076842">
    <property type="component" value="Unassembled WGS sequence"/>
</dbReference>
<organism evidence="6 7">
    <name type="scientific">Calocera cornea HHB12733</name>
    <dbReference type="NCBI Taxonomy" id="1353952"/>
    <lineage>
        <taxon>Eukaryota</taxon>
        <taxon>Fungi</taxon>
        <taxon>Dikarya</taxon>
        <taxon>Basidiomycota</taxon>
        <taxon>Agaricomycotina</taxon>
        <taxon>Dacrymycetes</taxon>
        <taxon>Dacrymycetales</taxon>
        <taxon>Dacrymycetaceae</taxon>
        <taxon>Calocera</taxon>
    </lineage>
</organism>
<feature type="non-terminal residue" evidence="6">
    <location>
        <position position="394"/>
    </location>
</feature>
<proteinExistence type="predicted"/>
<evidence type="ECO:0008006" key="8">
    <source>
        <dbReference type="Google" id="ProtNLM"/>
    </source>
</evidence>
<dbReference type="InterPro" id="IPR004776">
    <property type="entry name" value="Mem_transp_PIN-like"/>
</dbReference>
<dbReference type="PANTHER" id="PTHR31794:SF4">
    <property type="entry name" value="AUXIN EFFLUX TRANSPORTER FAMILY PROTEIN (EUROFUNG)"/>
    <property type="match status" value="1"/>
</dbReference>
<reference evidence="6 7" key="1">
    <citation type="journal article" date="2016" name="Mol. Biol. Evol.">
        <title>Comparative Genomics of Early-Diverging Mushroom-Forming Fungi Provides Insights into the Origins of Lignocellulose Decay Capabilities.</title>
        <authorList>
            <person name="Nagy L.G."/>
            <person name="Riley R."/>
            <person name="Tritt A."/>
            <person name="Adam C."/>
            <person name="Daum C."/>
            <person name="Floudas D."/>
            <person name="Sun H."/>
            <person name="Yadav J.S."/>
            <person name="Pangilinan J."/>
            <person name="Larsson K.H."/>
            <person name="Matsuura K."/>
            <person name="Barry K."/>
            <person name="Labutti K."/>
            <person name="Kuo R."/>
            <person name="Ohm R.A."/>
            <person name="Bhattacharya S.S."/>
            <person name="Shirouzu T."/>
            <person name="Yoshinaga Y."/>
            <person name="Martin F.M."/>
            <person name="Grigoriev I.V."/>
            <person name="Hibbett D.S."/>
        </authorList>
    </citation>
    <scope>NUCLEOTIDE SEQUENCE [LARGE SCALE GENOMIC DNA]</scope>
    <source>
        <strain evidence="6 7">HHB12733</strain>
    </source>
</reference>
<keyword evidence="3 5" id="KW-1133">Transmembrane helix</keyword>
<evidence type="ECO:0000256" key="1">
    <source>
        <dbReference type="ARBA" id="ARBA00004141"/>
    </source>
</evidence>
<evidence type="ECO:0000256" key="3">
    <source>
        <dbReference type="ARBA" id="ARBA00022989"/>
    </source>
</evidence>
<evidence type="ECO:0000313" key="7">
    <source>
        <dbReference type="Proteomes" id="UP000076842"/>
    </source>
</evidence>
<evidence type="ECO:0000256" key="4">
    <source>
        <dbReference type="ARBA" id="ARBA00023136"/>
    </source>
</evidence>
<feature type="non-terminal residue" evidence="6">
    <location>
        <position position="1"/>
    </location>
</feature>
<sequence>SLLESFLASLQAVLSLLLTLLYGVGASKLGLLSTAAAKDVAHLCIEVFQPALIITQIGQNIANEGSSVFRLWRILTWGVAYPLLGLAPTYPGVRWVGLPSWALAAVPFNNTTALPLLLIDALATTGILELVTPDPAGARGRATTYFLLNAMVNNVLTFAIAPRLYPHSLIPTIEDADAEATDPGTEEVSDAEGEAAPLLRKVKQQHAVLKGHLWRGVQAGAHGFARLPRPVKKALVALRELVNPPLVGTLLAGVIGLNPVLRTAFFAKPQEGGIFRAWLTSSLQEIGGLYSSRQMFVVGSKLYESGKPRPQDKELRLWPVAYILFLRFLLLPVLSIGLFAPAGPSAINISSIAEVAGAGEVVTQQIARFLTLSYALSPLISLAVVGSVQAAAAA</sequence>
<dbReference type="InParanoid" id="A0A165C8D0"/>
<accession>A0A165C8D0</accession>
<keyword evidence="4 5" id="KW-0472">Membrane</keyword>
<dbReference type="Pfam" id="PF03547">
    <property type="entry name" value="Mem_trans"/>
    <property type="match status" value="1"/>
</dbReference>
<dbReference type="AlphaFoldDB" id="A0A165C8D0"/>
<protein>
    <recommendedName>
        <fullName evidence="8">Auxin efflux carrier</fullName>
    </recommendedName>
</protein>
<name>A0A165C8D0_9BASI</name>
<keyword evidence="2 5" id="KW-0812">Transmembrane</keyword>
<dbReference type="PANTHER" id="PTHR31794">
    <property type="entry name" value="AUXIN EFFLUX TRANSPORTER FAMILY PROTEIN (EUROFUNG)"/>
    <property type="match status" value="1"/>
</dbReference>
<dbReference type="OrthoDB" id="191139at2759"/>
<evidence type="ECO:0000256" key="2">
    <source>
        <dbReference type="ARBA" id="ARBA00022692"/>
    </source>
</evidence>
<dbReference type="GO" id="GO:0055085">
    <property type="term" value="P:transmembrane transport"/>
    <property type="evidence" value="ECO:0007669"/>
    <property type="project" value="InterPro"/>
</dbReference>
<dbReference type="GO" id="GO:0005783">
    <property type="term" value="C:endoplasmic reticulum"/>
    <property type="evidence" value="ECO:0007669"/>
    <property type="project" value="TreeGrafter"/>
</dbReference>
<dbReference type="STRING" id="1353952.A0A165C8D0"/>
<dbReference type="EMBL" id="KV424180">
    <property type="protein sequence ID" value="KZT50396.1"/>
    <property type="molecule type" value="Genomic_DNA"/>
</dbReference>
<gene>
    <name evidence="6" type="ORF">CALCODRAFT_404835</name>
</gene>
<evidence type="ECO:0000313" key="6">
    <source>
        <dbReference type="EMBL" id="KZT50396.1"/>
    </source>
</evidence>
<dbReference type="GO" id="GO:0016020">
    <property type="term" value="C:membrane"/>
    <property type="evidence" value="ECO:0007669"/>
    <property type="project" value="UniProtKB-SubCell"/>
</dbReference>